<reference evidence="1" key="1">
    <citation type="journal article" date="2020" name="Nature">
        <title>Giant virus diversity and host interactions through global metagenomics.</title>
        <authorList>
            <person name="Schulz F."/>
            <person name="Roux S."/>
            <person name="Paez-Espino D."/>
            <person name="Jungbluth S."/>
            <person name="Walsh D.A."/>
            <person name="Denef V.J."/>
            <person name="McMahon K.D."/>
            <person name="Konstantinidis K.T."/>
            <person name="Eloe-Fadrosh E.A."/>
            <person name="Kyrpides N.C."/>
            <person name="Woyke T."/>
        </authorList>
    </citation>
    <scope>NUCLEOTIDE SEQUENCE</scope>
    <source>
        <strain evidence="1">GVMAG-M-3300023184-165</strain>
    </source>
</reference>
<protein>
    <recommendedName>
        <fullName evidence="2">Methyltransferase FkbM domain-containing protein</fullName>
    </recommendedName>
</protein>
<name>A0A6C0HRS9_9ZZZZ</name>
<sequence length="213" mass="25309">MYLGQANQDKFVLNVLKEKTNGYFLEIGSNHPININNTYLLETSYNWKGIMIEYESKYLPLYKEQRSNSIHVINDATTIDYKFLFETNNMPLTFDYLQIDLEANNGSTIRTLQKLNIEIFDKYKFATVTFEHDIYHTNFDNTRLQSRDIFKSRGYICVFEDINCDGNPYEDWYVHPDLVDIDYVNNLIENNKTKYIDHPISGKTINWKDIQYI</sequence>
<evidence type="ECO:0008006" key="2">
    <source>
        <dbReference type="Google" id="ProtNLM"/>
    </source>
</evidence>
<evidence type="ECO:0000313" key="1">
    <source>
        <dbReference type="EMBL" id="QHT82846.1"/>
    </source>
</evidence>
<proteinExistence type="predicted"/>
<organism evidence="1">
    <name type="scientific">viral metagenome</name>
    <dbReference type="NCBI Taxonomy" id="1070528"/>
    <lineage>
        <taxon>unclassified sequences</taxon>
        <taxon>metagenomes</taxon>
        <taxon>organismal metagenomes</taxon>
    </lineage>
</organism>
<dbReference type="EMBL" id="MN740004">
    <property type="protein sequence ID" value="QHT82846.1"/>
    <property type="molecule type" value="Genomic_DNA"/>
</dbReference>
<accession>A0A6C0HRS9</accession>
<dbReference type="AlphaFoldDB" id="A0A6C0HRS9"/>